<dbReference type="PANTHER" id="PTHR10026">
    <property type="entry name" value="CYCLIN"/>
    <property type="match status" value="1"/>
</dbReference>
<keyword evidence="2" id="KW-0132">Cell division</keyword>
<evidence type="ECO:0000259" key="8">
    <source>
        <dbReference type="Pfam" id="PF16899"/>
    </source>
</evidence>
<protein>
    <recommendedName>
        <fullName evidence="5">B-like cyclin</fullName>
    </recommendedName>
</protein>
<evidence type="ECO:0000259" key="7">
    <source>
        <dbReference type="Pfam" id="PF00134"/>
    </source>
</evidence>
<sequence length="430" mass="47177">MNLTEDDVYRATTQYRLWSYSPSSLASIRDETNANAAKRVVEAIRRHRSSTATNASSNGAEPAAADHDSTEPAVDCLTPAESALLLTHYLHILLTWSSTRHSPRAFPFPSAVGATAVQYVRRFYLSNSPMTYHPKAIIATALFLATKTECAFNSVADFSRKLRDDMGLKKMTEQEVLAPEFVLTQGLRFTFDVRHPFRGLRGGLIELSAMAQGDSDALLLPAFANGGETTGADVQNEMLALPLPQDDEYDGPSAVKSASDLDKRVGAAFTRADALLQEAALLTDAYFLYTPSQIWLGAMLVADEPLTLYYFSTKFPAAESDEVIKAKKAKILAVLQACATMLREWEWKPTPERKEELKRIDKKLYKCLNPDKKDLVGLNAAVKRGAAEAGASGDGEEDNTRAKKKRKLEDEGDPFGGPLESKNGEGKKES</sequence>
<name>A0A5N6KVZ9_9ROSI</name>
<feature type="domain" description="Cyclin N-terminal" evidence="7">
    <location>
        <begin position="106"/>
        <end position="189"/>
    </location>
</feature>
<comment type="caution">
    <text evidence="9">The sequence shown here is derived from an EMBL/GenBank/DDBJ whole genome shotgun (WGS) entry which is preliminary data.</text>
</comment>
<dbReference type="Proteomes" id="UP000327013">
    <property type="component" value="Unassembled WGS sequence"/>
</dbReference>
<dbReference type="Pfam" id="PF00134">
    <property type="entry name" value="Cyclin_N"/>
    <property type="match status" value="1"/>
</dbReference>
<dbReference type="GO" id="GO:0051301">
    <property type="term" value="P:cell division"/>
    <property type="evidence" value="ECO:0007669"/>
    <property type="project" value="UniProtKB-KW"/>
</dbReference>
<dbReference type="InterPro" id="IPR006671">
    <property type="entry name" value="Cyclin_N"/>
</dbReference>
<evidence type="ECO:0000313" key="10">
    <source>
        <dbReference type="Proteomes" id="UP000327013"/>
    </source>
</evidence>
<organism evidence="9 10">
    <name type="scientific">Carpinus fangiana</name>
    <dbReference type="NCBI Taxonomy" id="176857"/>
    <lineage>
        <taxon>Eukaryota</taxon>
        <taxon>Viridiplantae</taxon>
        <taxon>Streptophyta</taxon>
        <taxon>Embryophyta</taxon>
        <taxon>Tracheophyta</taxon>
        <taxon>Spermatophyta</taxon>
        <taxon>Magnoliopsida</taxon>
        <taxon>eudicotyledons</taxon>
        <taxon>Gunneridae</taxon>
        <taxon>Pentapetalae</taxon>
        <taxon>rosids</taxon>
        <taxon>fabids</taxon>
        <taxon>Fagales</taxon>
        <taxon>Betulaceae</taxon>
        <taxon>Carpinus</taxon>
    </lineage>
</organism>
<dbReference type="InterPro" id="IPR036915">
    <property type="entry name" value="Cyclin-like_sf"/>
</dbReference>
<dbReference type="CDD" id="cd20524">
    <property type="entry name" value="CYCLIN_CCNH_rpt1"/>
    <property type="match status" value="1"/>
</dbReference>
<keyword evidence="4" id="KW-0131">Cell cycle</keyword>
<accession>A0A5N6KVZ9</accession>
<dbReference type="Gene3D" id="1.10.472.10">
    <property type="entry name" value="Cyclin-like"/>
    <property type="match status" value="1"/>
</dbReference>
<feature type="region of interest" description="Disordered" evidence="6">
    <location>
        <begin position="48"/>
        <end position="72"/>
    </location>
</feature>
<dbReference type="GO" id="GO:0006357">
    <property type="term" value="P:regulation of transcription by RNA polymerase II"/>
    <property type="evidence" value="ECO:0007669"/>
    <property type="project" value="InterPro"/>
</dbReference>
<keyword evidence="3" id="KW-0195">Cyclin</keyword>
<evidence type="ECO:0000256" key="3">
    <source>
        <dbReference type="ARBA" id="ARBA00023127"/>
    </source>
</evidence>
<evidence type="ECO:0000256" key="6">
    <source>
        <dbReference type="SAM" id="MobiDB-lite"/>
    </source>
</evidence>
<dbReference type="InterPro" id="IPR031658">
    <property type="entry name" value="Cyclin_C_2"/>
</dbReference>
<evidence type="ECO:0000313" key="9">
    <source>
        <dbReference type="EMBL" id="KAB8349519.1"/>
    </source>
</evidence>
<evidence type="ECO:0000256" key="1">
    <source>
        <dbReference type="ARBA" id="ARBA00011177"/>
    </source>
</evidence>
<dbReference type="SUPFAM" id="SSF47954">
    <property type="entry name" value="Cyclin-like"/>
    <property type="match status" value="2"/>
</dbReference>
<dbReference type="EMBL" id="VIBQ01000014">
    <property type="protein sequence ID" value="KAB8349519.1"/>
    <property type="molecule type" value="Genomic_DNA"/>
</dbReference>
<comment type="subunit">
    <text evidence="1">Interacts with the CDC2 protein kinase to form a serine/threonine kinase holoenzyme complex also known as maturation promoting factor (MPF). The cyclin subunit imparts substrate specificity to the complex.</text>
</comment>
<dbReference type="GO" id="GO:0016538">
    <property type="term" value="F:cyclin-dependent protein serine/threonine kinase regulator activity"/>
    <property type="evidence" value="ECO:0007669"/>
    <property type="project" value="InterPro"/>
</dbReference>
<reference evidence="9 10" key="1">
    <citation type="submission" date="2019-06" db="EMBL/GenBank/DDBJ databases">
        <title>A chromosomal-level reference genome of Carpinus fangiana (Coryloideae, Betulaceae).</title>
        <authorList>
            <person name="Yang X."/>
            <person name="Wang Z."/>
            <person name="Zhang L."/>
            <person name="Hao G."/>
            <person name="Liu J."/>
            <person name="Yang Y."/>
        </authorList>
    </citation>
    <scope>NUCLEOTIDE SEQUENCE [LARGE SCALE GENOMIC DNA]</scope>
    <source>
        <strain evidence="9">Cfa_2016G</strain>
        <tissue evidence="9">Leaf</tissue>
    </source>
</reference>
<evidence type="ECO:0000256" key="5">
    <source>
        <dbReference type="ARBA" id="ARBA00032263"/>
    </source>
</evidence>
<dbReference type="OrthoDB" id="340962at2759"/>
<evidence type="ECO:0000256" key="4">
    <source>
        <dbReference type="ARBA" id="ARBA00023306"/>
    </source>
</evidence>
<dbReference type="CDD" id="cd20525">
    <property type="entry name" value="CYCLIN_CCNH_rpt2"/>
    <property type="match status" value="1"/>
</dbReference>
<proteinExistence type="predicted"/>
<feature type="region of interest" description="Disordered" evidence="6">
    <location>
        <begin position="386"/>
        <end position="430"/>
    </location>
</feature>
<dbReference type="Pfam" id="PF16899">
    <property type="entry name" value="Cyclin_C_2"/>
    <property type="match status" value="1"/>
</dbReference>
<keyword evidence="10" id="KW-1185">Reference proteome</keyword>
<gene>
    <name evidence="9" type="ORF">FH972_023545</name>
</gene>
<evidence type="ECO:0000256" key="2">
    <source>
        <dbReference type="ARBA" id="ARBA00022618"/>
    </source>
</evidence>
<dbReference type="AlphaFoldDB" id="A0A5N6KVZ9"/>
<dbReference type="InterPro" id="IPR043198">
    <property type="entry name" value="Cyclin/Ssn8"/>
</dbReference>
<feature type="domain" description="Cyclin C-terminal" evidence="8">
    <location>
        <begin position="195"/>
        <end position="342"/>
    </location>
</feature>